<dbReference type="EMBL" id="AMZN01000086">
    <property type="protein sequence ID" value="ELR69003.1"/>
    <property type="molecule type" value="Genomic_DNA"/>
</dbReference>
<dbReference type="InterPro" id="IPR000182">
    <property type="entry name" value="GNAT_dom"/>
</dbReference>
<dbReference type="InterPro" id="IPR050276">
    <property type="entry name" value="MshD_Acetyltransferase"/>
</dbReference>
<dbReference type="PANTHER" id="PTHR43617">
    <property type="entry name" value="L-AMINO ACID N-ACETYLTRANSFERASE"/>
    <property type="match status" value="1"/>
</dbReference>
<dbReference type="Pfam" id="PF00583">
    <property type="entry name" value="Acetyltransf_1"/>
    <property type="match status" value="1"/>
</dbReference>
<feature type="domain" description="N-acetyltransferase" evidence="1">
    <location>
        <begin position="11"/>
        <end position="152"/>
    </location>
</feature>
<dbReference type="InterPro" id="IPR016181">
    <property type="entry name" value="Acyl_CoA_acyltransferase"/>
</dbReference>
<dbReference type="AlphaFoldDB" id="L8JL86"/>
<name>L8JL86_9BACT</name>
<dbReference type="PROSITE" id="PS51186">
    <property type="entry name" value="GNAT"/>
    <property type="match status" value="1"/>
</dbReference>
<keyword evidence="3" id="KW-1185">Reference proteome</keyword>
<dbReference type="Gene3D" id="3.40.630.30">
    <property type="match status" value="1"/>
</dbReference>
<dbReference type="CDD" id="cd04301">
    <property type="entry name" value="NAT_SF"/>
    <property type="match status" value="1"/>
</dbReference>
<evidence type="ECO:0000313" key="2">
    <source>
        <dbReference type="EMBL" id="ELR69003.1"/>
    </source>
</evidence>
<dbReference type="RefSeq" id="WP_009582662.1">
    <property type="nucleotide sequence ID" value="NZ_AMZN01000086.1"/>
</dbReference>
<comment type="caution">
    <text evidence="2">The sequence shown here is derived from an EMBL/GenBank/DDBJ whole genome shotgun (WGS) entry which is preliminary data.</text>
</comment>
<dbReference type="eggNOG" id="COG0456">
    <property type="taxonomic scope" value="Bacteria"/>
</dbReference>
<protein>
    <recommendedName>
        <fullName evidence="1">N-acetyltransferase domain-containing protein</fullName>
    </recommendedName>
</protein>
<dbReference type="Proteomes" id="UP000011135">
    <property type="component" value="Unassembled WGS sequence"/>
</dbReference>
<accession>L8JL86</accession>
<dbReference type="GO" id="GO:0016747">
    <property type="term" value="F:acyltransferase activity, transferring groups other than amino-acyl groups"/>
    <property type="evidence" value="ECO:0007669"/>
    <property type="project" value="InterPro"/>
</dbReference>
<dbReference type="SUPFAM" id="SSF55729">
    <property type="entry name" value="Acyl-CoA N-acyltransferases (Nat)"/>
    <property type="match status" value="1"/>
</dbReference>
<gene>
    <name evidence="2" type="ORF">C900_05561</name>
</gene>
<dbReference type="OrthoDB" id="9797178at2"/>
<organism evidence="2 3">
    <name type="scientific">Fulvivirga imtechensis AK7</name>
    <dbReference type="NCBI Taxonomy" id="1237149"/>
    <lineage>
        <taxon>Bacteria</taxon>
        <taxon>Pseudomonadati</taxon>
        <taxon>Bacteroidota</taxon>
        <taxon>Cytophagia</taxon>
        <taxon>Cytophagales</taxon>
        <taxon>Fulvivirgaceae</taxon>
        <taxon>Fulvivirga</taxon>
    </lineage>
</organism>
<dbReference type="STRING" id="1237149.C900_05561"/>
<evidence type="ECO:0000313" key="3">
    <source>
        <dbReference type="Proteomes" id="UP000011135"/>
    </source>
</evidence>
<sequence length="152" mass="17467">MNFASMHFEVIRLSKRDVAVAQELFRLFREVFEVEETTPPGKEYLSSLLARTDLVVLCIRYEGNVVGGLTAYELPMYQFEGSEMFIYDIAIKQEFQRRGLGKKLLRQLEVYCRSKGIRQVFVDASAEDIHAVDFYRTSGGEGEEVVQFTFGV</sequence>
<reference evidence="2 3" key="1">
    <citation type="submission" date="2012-12" db="EMBL/GenBank/DDBJ databases">
        <title>Genome assembly of Fulvivirga imtechensis AK7.</title>
        <authorList>
            <person name="Nupur N."/>
            <person name="Khatri I."/>
            <person name="Kumar R."/>
            <person name="Subramanian S."/>
            <person name="Pinnaka A."/>
        </authorList>
    </citation>
    <scope>NUCLEOTIDE SEQUENCE [LARGE SCALE GENOMIC DNA]</scope>
    <source>
        <strain evidence="2 3">AK7</strain>
    </source>
</reference>
<evidence type="ECO:0000259" key="1">
    <source>
        <dbReference type="PROSITE" id="PS51186"/>
    </source>
</evidence>
<proteinExistence type="predicted"/>